<dbReference type="OrthoDB" id="7063564at2"/>
<feature type="transmembrane region" description="Helical" evidence="1">
    <location>
        <begin position="67"/>
        <end position="87"/>
    </location>
</feature>
<dbReference type="Proteomes" id="UP000320300">
    <property type="component" value="Unassembled WGS sequence"/>
</dbReference>
<accession>A0A521FSY8</accession>
<keyword evidence="3" id="KW-1185">Reference proteome</keyword>
<gene>
    <name evidence="2" type="ORF">SAMN06265348_12130</name>
</gene>
<keyword evidence="1" id="KW-0812">Transmembrane</keyword>
<dbReference type="EMBL" id="FXTN01000021">
    <property type="protein sequence ID" value="SMO99262.1"/>
    <property type="molecule type" value="Genomic_DNA"/>
</dbReference>
<dbReference type="AlphaFoldDB" id="A0A521FSY8"/>
<evidence type="ECO:0000313" key="3">
    <source>
        <dbReference type="Proteomes" id="UP000320300"/>
    </source>
</evidence>
<organism evidence="2 3">
    <name type="scientific">Pedobacter westerhofensis</name>
    <dbReference type="NCBI Taxonomy" id="425512"/>
    <lineage>
        <taxon>Bacteria</taxon>
        <taxon>Pseudomonadati</taxon>
        <taxon>Bacteroidota</taxon>
        <taxon>Sphingobacteriia</taxon>
        <taxon>Sphingobacteriales</taxon>
        <taxon>Sphingobacteriaceae</taxon>
        <taxon>Pedobacter</taxon>
    </lineage>
</organism>
<name>A0A521FSY8_9SPHI</name>
<proteinExistence type="predicted"/>
<keyword evidence="1" id="KW-0472">Membrane</keyword>
<sequence>MAKDIKAIQCPKCGSITKQETKPGFYQCRNCQIEYFLADDDVHVYHHHERVPTMQSSAPPGNTKLPLYIFIGAVTCIVAAYFMTMLFQPTKSFDKPASTYKMPRSYRSSFVYTNTITGDPVYLRLGTDFIDKGNNKSEREYHAEFNNALNGNLIADRIVDHEDHNQVDCLLTFKTYAPDMIYAIGCNSMLLKLDTRDNKIIDVSKSLFKDYLQLSSGIARLEFDYKKDMINVMNNEGDSYHYFPTIKKLVKSEAETDSVWKQIYNIKQYYEFGYLADYFDDHKVNQLIAVKYEKPSGQLVKRDLTPGRKYFAPVILYQDAGNILIVVNTTAASEAPMSIQRIDVNTGKILWALPPDRYFLYSVTKCKHGFAIEYRKGAEADYVHGVLVISGAGKLVHNYQLSRSE</sequence>
<reference evidence="2 3" key="1">
    <citation type="submission" date="2017-05" db="EMBL/GenBank/DDBJ databases">
        <authorList>
            <person name="Varghese N."/>
            <person name="Submissions S."/>
        </authorList>
    </citation>
    <scope>NUCLEOTIDE SEQUENCE [LARGE SCALE GENOMIC DNA]</scope>
    <source>
        <strain evidence="2 3">DSM 19036</strain>
    </source>
</reference>
<dbReference type="RefSeq" id="WP_142531262.1">
    <property type="nucleotide sequence ID" value="NZ_CBCSJO010000020.1"/>
</dbReference>
<evidence type="ECO:0000256" key="1">
    <source>
        <dbReference type="SAM" id="Phobius"/>
    </source>
</evidence>
<evidence type="ECO:0000313" key="2">
    <source>
        <dbReference type="EMBL" id="SMO99262.1"/>
    </source>
</evidence>
<protein>
    <submittedName>
        <fullName evidence="2">Uncharacterized protein</fullName>
    </submittedName>
</protein>
<keyword evidence="1" id="KW-1133">Transmembrane helix</keyword>